<keyword evidence="2" id="KW-1185">Reference proteome</keyword>
<evidence type="ECO:0000313" key="1">
    <source>
        <dbReference type="EMBL" id="CAG8784181.1"/>
    </source>
</evidence>
<dbReference type="EMBL" id="CAJVQB010017426">
    <property type="protein sequence ID" value="CAG8784181.1"/>
    <property type="molecule type" value="Genomic_DNA"/>
</dbReference>
<feature type="non-terminal residue" evidence="1">
    <location>
        <position position="1"/>
    </location>
</feature>
<protein>
    <submittedName>
        <fullName evidence="1">821_t:CDS:1</fullName>
    </submittedName>
</protein>
<comment type="caution">
    <text evidence="1">The sequence shown here is derived from an EMBL/GenBank/DDBJ whole genome shotgun (WGS) entry which is preliminary data.</text>
</comment>
<gene>
    <name evidence="1" type="ORF">GMARGA_LOCUS20166</name>
</gene>
<organism evidence="1 2">
    <name type="scientific">Gigaspora margarita</name>
    <dbReference type="NCBI Taxonomy" id="4874"/>
    <lineage>
        <taxon>Eukaryota</taxon>
        <taxon>Fungi</taxon>
        <taxon>Fungi incertae sedis</taxon>
        <taxon>Mucoromycota</taxon>
        <taxon>Glomeromycotina</taxon>
        <taxon>Glomeromycetes</taxon>
        <taxon>Diversisporales</taxon>
        <taxon>Gigasporaceae</taxon>
        <taxon>Gigaspora</taxon>
    </lineage>
</organism>
<accession>A0ABN7VLR1</accession>
<evidence type="ECO:0000313" key="2">
    <source>
        <dbReference type="Proteomes" id="UP000789901"/>
    </source>
</evidence>
<proteinExistence type="predicted"/>
<name>A0ABN7VLR1_GIGMA</name>
<reference evidence="1 2" key="1">
    <citation type="submission" date="2021-06" db="EMBL/GenBank/DDBJ databases">
        <authorList>
            <person name="Kallberg Y."/>
            <person name="Tangrot J."/>
            <person name="Rosling A."/>
        </authorList>
    </citation>
    <scope>NUCLEOTIDE SEQUENCE [LARGE SCALE GENOMIC DNA]</scope>
    <source>
        <strain evidence="1 2">120-4 pot B 10/14</strain>
    </source>
</reference>
<dbReference type="Proteomes" id="UP000789901">
    <property type="component" value="Unassembled WGS sequence"/>
</dbReference>
<sequence>SDATSGNSLQPCSSTFTSSMGLPCSHKIQEYLINNQNLQLTDFHKHWWLQKYQSLLQILSETEEDPLWQRWQEYT</sequence>